<organism evidence="1 2">
    <name type="scientific">Melastoma candidum</name>
    <dbReference type="NCBI Taxonomy" id="119954"/>
    <lineage>
        <taxon>Eukaryota</taxon>
        <taxon>Viridiplantae</taxon>
        <taxon>Streptophyta</taxon>
        <taxon>Embryophyta</taxon>
        <taxon>Tracheophyta</taxon>
        <taxon>Spermatophyta</taxon>
        <taxon>Magnoliopsida</taxon>
        <taxon>eudicotyledons</taxon>
        <taxon>Gunneridae</taxon>
        <taxon>Pentapetalae</taxon>
        <taxon>rosids</taxon>
        <taxon>malvids</taxon>
        <taxon>Myrtales</taxon>
        <taxon>Melastomataceae</taxon>
        <taxon>Melastomatoideae</taxon>
        <taxon>Melastomateae</taxon>
        <taxon>Melastoma</taxon>
    </lineage>
</organism>
<proteinExistence type="predicted"/>
<dbReference type="EMBL" id="CM042881">
    <property type="protein sequence ID" value="KAI4386749.1"/>
    <property type="molecule type" value="Genomic_DNA"/>
</dbReference>
<gene>
    <name evidence="1" type="ORF">MLD38_004656</name>
</gene>
<dbReference type="Proteomes" id="UP001057402">
    <property type="component" value="Chromosome 2"/>
</dbReference>
<comment type="caution">
    <text evidence="1">The sequence shown here is derived from an EMBL/GenBank/DDBJ whole genome shotgun (WGS) entry which is preliminary data.</text>
</comment>
<protein>
    <submittedName>
        <fullName evidence="1">Uncharacterized protein</fullName>
    </submittedName>
</protein>
<evidence type="ECO:0000313" key="1">
    <source>
        <dbReference type="EMBL" id="KAI4386749.1"/>
    </source>
</evidence>
<keyword evidence="2" id="KW-1185">Reference proteome</keyword>
<accession>A0ACB9SAA4</accession>
<reference evidence="2" key="1">
    <citation type="journal article" date="2023" name="Front. Plant Sci.">
        <title>Chromosomal-level genome assembly of Melastoma candidum provides insights into trichome evolution.</title>
        <authorList>
            <person name="Zhong Y."/>
            <person name="Wu W."/>
            <person name="Sun C."/>
            <person name="Zou P."/>
            <person name="Liu Y."/>
            <person name="Dai S."/>
            <person name="Zhou R."/>
        </authorList>
    </citation>
    <scope>NUCLEOTIDE SEQUENCE [LARGE SCALE GENOMIC DNA]</scope>
</reference>
<name>A0ACB9SAA4_9MYRT</name>
<sequence length="163" mass="16785">MRRGRNNVPPIPSASPPSATAPPPHFPKTVGLVDKLAIGGGLVSTPVIAWSLYMLKTTGCGLPAGPGGAIGVLGGVSYLGLLKPKMGIVGWLAYTKAMTGSGLPNGPFGLLAATVEGLSYLSLLGIAVVFGLQSLDKGYIPVPLPADQCFDQTRTLEKVTKFR</sequence>
<evidence type="ECO:0000313" key="2">
    <source>
        <dbReference type="Proteomes" id="UP001057402"/>
    </source>
</evidence>